<feature type="transmembrane region" description="Helical" evidence="5">
    <location>
        <begin position="133"/>
        <end position="154"/>
    </location>
</feature>
<accession>A0A1H7T7A7</accession>
<dbReference type="PANTHER" id="PTHR43066:SF5">
    <property type="entry name" value="RHOMBOID-LIKE PROTEIN 11, CHLOROPLASTIC-RELATED"/>
    <property type="match status" value="1"/>
</dbReference>
<feature type="transmembrane region" description="Helical" evidence="5">
    <location>
        <begin position="105"/>
        <end position="127"/>
    </location>
</feature>
<dbReference type="PANTHER" id="PTHR43066">
    <property type="entry name" value="RHOMBOID-RELATED PROTEIN"/>
    <property type="match status" value="1"/>
</dbReference>
<evidence type="ECO:0000313" key="7">
    <source>
        <dbReference type="EMBL" id="SEL80405.1"/>
    </source>
</evidence>
<dbReference type="InterPro" id="IPR035952">
    <property type="entry name" value="Rhomboid-like_sf"/>
</dbReference>
<dbReference type="EMBL" id="FOAD01000008">
    <property type="protein sequence ID" value="SEL80405.1"/>
    <property type="molecule type" value="Genomic_DNA"/>
</dbReference>
<reference evidence="7 8" key="1">
    <citation type="submission" date="2016-10" db="EMBL/GenBank/DDBJ databases">
        <authorList>
            <person name="de Groot N.N."/>
        </authorList>
    </citation>
    <scope>NUCLEOTIDE SEQUENCE [LARGE SCALE GENOMIC DNA]</scope>
    <source>
        <strain evidence="7 8">CDM_5</strain>
    </source>
</reference>
<feature type="transmembrane region" description="Helical" evidence="5">
    <location>
        <begin position="73"/>
        <end position="98"/>
    </location>
</feature>
<dbReference type="InterPro" id="IPR022764">
    <property type="entry name" value="Peptidase_S54_rhomboid_dom"/>
</dbReference>
<organism evidence="7 8">
    <name type="scientific">Haloferax larsenii</name>
    <dbReference type="NCBI Taxonomy" id="302484"/>
    <lineage>
        <taxon>Archaea</taxon>
        <taxon>Methanobacteriati</taxon>
        <taxon>Methanobacteriota</taxon>
        <taxon>Stenosarchaea group</taxon>
        <taxon>Halobacteria</taxon>
        <taxon>Halobacteriales</taxon>
        <taxon>Haloferacaceae</taxon>
        <taxon>Haloferax</taxon>
    </lineage>
</organism>
<keyword evidence="3 5" id="KW-1133">Transmembrane helix</keyword>
<evidence type="ECO:0000256" key="3">
    <source>
        <dbReference type="ARBA" id="ARBA00022989"/>
    </source>
</evidence>
<keyword evidence="2 5" id="KW-0812">Transmembrane</keyword>
<gene>
    <name evidence="7" type="ORF">SAMN04488691_10892</name>
</gene>
<proteinExistence type="predicted"/>
<feature type="transmembrane region" description="Helical" evidence="5">
    <location>
        <begin position="190"/>
        <end position="208"/>
    </location>
</feature>
<comment type="subcellular location">
    <subcellularLocation>
        <location evidence="1">Membrane</location>
        <topology evidence="1">Multi-pass membrane protein</topology>
    </subcellularLocation>
</comment>
<dbReference type="GO" id="GO:0004252">
    <property type="term" value="F:serine-type endopeptidase activity"/>
    <property type="evidence" value="ECO:0007669"/>
    <property type="project" value="InterPro"/>
</dbReference>
<dbReference type="RefSeq" id="WP_074795765.1">
    <property type="nucleotide sequence ID" value="NZ_FOAD01000008.1"/>
</dbReference>
<feature type="domain" description="Peptidase S54 rhomboid" evidence="6">
    <location>
        <begin position="65"/>
        <end position="206"/>
    </location>
</feature>
<evidence type="ECO:0000256" key="2">
    <source>
        <dbReference type="ARBA" id="ARBA00022692"/>
    </source>
</evidence>
<evidence type="ECO:0000256" key="5">
    <source>
        <dbReference type="SAM" id="Phobius"/>
    </source>
</evidence>
<dbReference type="AlphaFoldDB" id="A0A1H7T7A7"/>
<feature type="transmembrane region" description="Helical" evidence="5">
    <location>
        <begin position="166"/>
        <end position="184"/>
    </location>
</feature>
<sequence length="211" mass="21987">MADEYSPVVNDSHPGADETLVEAIVRNPVVQTLVLMVSVSLATWVSVVAGFGRDLFVLTAPLSAHPWTLVTSVYAHIGPAHLFGNAVVLVVAGGLVAMSTSWGRFHLYFVVTGAIAGAVQVLALSLFGLPIGVLGASGAVFALVGYVLTSNLLTKGIVDRLRVPRWAIGVVLVVIALVLTLQYSAPGSALVAHFTGVTIGLVAGRFRLLHV</sequence>
<name>A0A1H7T7A7_HALLR</name>
<dbReference type="OrthoDB" id="169619at2157"/>
<evidence type="ECO:0000256" key="1">
    <source>
        <dbReference type="ARBA" id="ARBA00004141"/>
    </source>
</evidence>
<keyword evidence="4 5" id="KW-0472">Membrane</keyword>
<dbReference type="SUPFAM" id="SSF144091">
    <property type="entry name" value="Rhomboid-like"/>
    <property type="match status" value="1"/>
</dbReference>
<evidence type="ECO:0000256" key="4">
    <source>
        <dbReference type="ARBA" id="ARBA00023136"/>
    </source>
</evidence>
<dbReference type="Proteomes" id="UP000183894">
    <property type="component" value="Unassembled WGS sequence"/>
</dbReference>
<feature type="transmembrane region" description="Helical" evidence="5">
    <location>
        <begin position="33"/>
        <end position="53"/>
    </location>
</feature>
<protein>
    <submittedName>
        <fullName evidence="7">Rhomboid family protein</fullName>
    </submittedName>
</protein>
<evidence type="ECO:0000313" key="8">
    <source>
        <dbReference type="Proteomes" id="UP000183894"/>
    </source>
</evidence>
<dbReference type="Gene3D" id="1.20.1540.10">
    <property type="entry name" value="Rhomboid-like"/>
    <property type="match status" value="1"/>
</dbReference>
<dbReference type="Pfam" id="PF01694">
    <property type="entry name" value="Rhomboid"/>
    <property type="match status" value="1"/>
</dbReference>
<dbReference type="GO" id="GO:0016020">
    <property type="term" value="C:membrane"/>
    <property type="evidence" value="ECO:0007669"/>
    <property type="project" value="UniProtKB-SubCell"/>
</dbReference>
<evidence type="ECO:0000259" key="6">
    <source>
        <dbReference type="Pfam" id="PF01694"/>
    </source>
</evidence>